<dbReference type="InterPro" id="IPR011079">
    <property type="entry name" value="Ala_racemase_C"/>
</dbReference>
<evidence type="ECO:0000259" key="7">
    <source>
        <dbReference type="SMART" id="SM01005"/>
    </source>
</evidence>
<feature type="domain" description="Alanine racemase C-terminal" evidence="7">
    <location>
        <begin position="251"/>
        <end position="378"/>
    </location>
</feature>
<evidence type="ECO:0000256" key="4">
    <source>
        <dbReference type="HAMAP-Rule" id="MF_01201"/>
    </source>
</evidence>
<dbReference type="EMBL" id="PVUE01000029">
    <property type="protein sequence ID" value="PRZ30783.1"/>
    <property type="molecule type" value="Genomic_DNA"/>
</dbReference>
<dbReference type="Pfam" id="PF01168">
    <property type="entry name" value="Ala_racemase_N"/>
    <property type="match status" value="1"/>
</dbReference>
<gene>
    <name evidence="8" type="ORF">CLV47_12925</name>
</gene>
<dbReference type="GO" id="GO:0005829">
    <property type="term" value="C:cytosol"/>
    <property type="evidence" value="ECO:0007669"/>
    <property type="project" value="TreeGrafter"/>
</dbReference>
<dbReference type="PRINTS" id="PR00992">
    <property type="entry name" value="ALARACEMASE"/>
</dbReference>
<reference evidence="8 9" key="1">
    <citation type="submission" date="2018-03" db="EMBL/GenBank/DDBJ databases">
        <title>Genomic Encyclopedia of Archaeal and Bacterial Type Strains, Phase II (KMG-II): from individual species to whole genera.</title>
        <authorList>
            <person name="Goeker M."/>
        </authorList>
    </citation>
    <scope>NUCLEOTIDE SEQUENCE [LARGE SCALE GENOMIC DNA]</scope>
    <source>
        <strain evidence="8 9">DSM 100065</strain>
    </source>
</reference>
<comment type="catalytic activity">
    <reaction evidence="4">
        <text>L-alanine = D-alanine</text>
        <dbReference type="Rhea" id="RHEA:20249"/>
        <dbReference type="ChEBI" id="CHEBI:57416"/>
        <dbReference type="ChEBI" id="CHEBI:57972"/>
        <dbReference type="EC" id="5.1.1.1"/>
    </reaction>
</comment>
<evidence type="ECO:0000313" key="8">
    <source>
        <dbReference type="EMBL" id="PRZ30783.1"/>
    </source>
</evidence>
<dbReference type="NCBIfam" id="TIGR00492">
    <property type="entry name" value="alr"/>
    <property type="match status" value="1"/>
</dbReference>
<proteinExistence type="inferred from homology"/>
<comment type="similarity">
    <text evidence="4">Belongs to the alanine racemase family.</text>
</comment>
<dbReference type="InterPro" id="IPR001608">
    <property type="entry name" value="Ala_racemase_N"/>
</dbReference>
<keyword evidence="2 4" id="KW-0663">Pyridoxal phosphate</keyword>
<feature type="active site" description="Proton acceptor; specific for L-alanine" evidence="4">
    <location>
        <position position="272"/>
    </location>
</feature>
<evidence type="ECO:0000256" key="5">
    <source>
        <dbReference type="PIRSR" id="PIRSR600821-50"/>
    </source>
</evidence>
<dbReference type="SUPFAM" id="SSF50621">
    <property type="entry name" value="Alanine racemase C-terminal domain-like"/>
    <property type="match status" value="1"/>
</dbReference>
<dbReference type="UniPathway" id="UPA00042">
    <property type="reaction ID" value="UER00497"/>
</dbReference>
<feature type="binding site" evidence="4 6">
    <location>
        <position position="140"/>
    </location>
    <ligand>
        <name>substrate</name>
    </ligand>
</feature>
<feature type="binding site" evidence="4 6">
    <location>
        <position position="320"/>
    </location>
    <ligand>
        <name>substrate</name>
    </ligand>
</feature>
<feature type="modified residue" description="N6-(pyridoxal phosphate)lysine" evidence="4 5">
    <location>
        <position position="42"/>
    </location>
</feature>
<dbReference type="InterPro" id="IPR020622">
    <property type="entry name" value="Ala_racemase_pyridoxalP-BS"/>
</dbReference>
<dbReference type="GO" id="GO:0030170">
    <property type="term" value="F:pyridoxal phosphate binding"/>
    <property type="evidence" value="ECO:0007669"/>
    <property type="project" value="UniProtKB-UniRule"/>
</dbReference>
<evidence type="ECO:0000256" key="3">
    <source>
        <dbReference type="ARBA" id="ARBA00023235"/>
    </source>
</evidence>
<evidence type="ECO:0000256" key="2">
    <source>
        <dbReference type="ARBA" id="ARBA00022898"/>
    </source>
</evidence>
<comment type="function">
    <text evidence="4">Catalyzes the interconversion of L-alanine and D-alanine. May also act on other amino acids.</text>
</comment>
<dbReference type="Proteomes" id="UP000237752">
    <property type="component" value="Unassembled WGS sequence"/>
</dbReference>
<evidence type="ECO:0000313" key="9">
    <source>
        <dbReference type="Proteomes" id="UP000237752"/>
    </source>
</evidence>
<name>A0A2T0Z358_9ACTN</name>
<comment type="cofactor">
    <cofactor evidence="1 4 5">
        <name>pyridoxal 5'-phosphate</name>
        <dbReference type="ChEBI" id="CHEBI:597326"/>
    </cofactor>
</comment>
<evidence type="ECO:0000256" key="6">
    <source>
        <dbReference type="PIRSR" id="PIRSR600821-52"/>
    </source>
</evidence>
<comment type="caution">
    <text evidence="8">The sequence shown here is derived from an EMBL/GenBank/DDBJ whole genome shotgun (WGS) entry which is preliminary data.</text>
</comment>
<dbReference type="InterPro" id="IPR000821">
    <property type="entry name" value="Ala_racemase"/>
</dbReference>
<accession>A0A2T0Z358</accession>
<dbReference type="HAMAP" id="MF_01201">
    <property type="entry name" value="Ala_racemase"/>
    <property type="match status" value="1"/>
</dbReference>
<evidence type="ECO:0000256" key="1">
    <source>
        <dbReference type="ARBA" id="ARBA00001933"/>
    </source>
</evidence>
<dbReference type="GO" id="GO:0009252">
    <property type="term" value="P:peptidoglycan biosynthetic process"/>
    <property type="evidence" value="ECO:0007669"/>
    <property type="project" value="TreeGrafter"/>
</dbReference>
<sequence length="382" mass="39761">MMRDNRAMTSTLPLITVDLAAITHNVATMRERVGRPLMAVVKANGYGHGMLPVAAAAQRGGADALGVATIEEAVALRDGGTAGRIVCWLHAPRADYAAAIAHDIEVASSAVWALAEIEAAARTGKTPAKVHLKIDTGLARSGATAEEWPDLVARAATAQRDGLIEVVGVWSHFAYADSPGHPTIAAQRGNFVDAVEVAKSAGLSGFERHLANSAATLNDPDSWFDMVRPGVAIYGLDPVGGDSRALGLRPAMRVEVPVALTKRVSAGTSVSYGHTYTTDRETTLALIPVGYADGIPRNASGVGPVGIGGVRHTISGRVCMDQFVVDVGDANVQPGDIATLWGDGRGGTPTAQDWADATDTIHYELVTRIGGRFVTTYVGGVG</sequence>
<dbReference type="Pfam" id="PF00842">
    <property type="entry name" value="Ala_racemase_C"/>
    <property type="match status" value="1"/>
</dbReference>
<dbReference type="GO" id="GO:0030632">
    <property type="term" value="P:D-alanine biosynthetic process"/>
    <property type="evidence" value="ECO:0007669"/>
    <property type="project" value="UniProtKB-UniRule"/>
</dbReference>
<dbReference type="SUPFAM" id="SSF51419">
    <property type="entry name" value="PLP-binding barrel"/>
    <property type="match status" value="1"/>
</dbReference>
<dbReference type="FunFam" id="3.20.20.10:FF:000002">
    <property type="entry name" value="Alanine racemase"/>
    <property type="match status" value="1"/>
</dbReference>
<dbReference type="Gene3D" id="2.40.37.10">
    <property type="entry name" value="Lyase, Ornithine Decarboxylase, Chain A, domain 1"/>
    <property type="match status" value="1"/>
</dbReference>
<dbReference type="EC" id="5.1.1.1" evidence="4"/>
<dbReference type="AlphaFoldDB" id="A0A2T0Z358"/>
<keyword evidence="9" id="KW-1185">Reference proteome</keyword>
<dbReference type="Gene3D" id="3.20.20.10">
    <property type="entry name" value="Alanine racemase"/>
    <property type="match status" value="1"/>
</dbReference>
<dbReference type="PROSITE" id="PS00395">
    <property type="entry name" value="ALANINE_RACEMASE"/>
    <property type="match status" value="1"/>
</dbReference>
<feature type="active site" description="Proton acceptor; specific for D-alanine" evidence="4">
    <location>
        <position position="42"/>
    </location>
</feature>
<dbReference type="InterPro" id="IPR009006">
    <property type="entry name" value="Ala_racemase/Decarboxylase_C"/>
</dbReference>
<dbReference type="SMART" id="SM01005">
    <property type="entry name" value="Ala_racemase_C"/>
    <property type="match status" value="1"/>
</dbReference>
<protein>
    <recommendedName>
        <fullName evidence="4">Alanine racemase</fullName>
        <ecNumber evidence="4">5.1.1.1</ecNumber>
    </recommendedName>
</protein>
<keyword evidence="3 4" id="KW-0413">Isomerase</keyword>
<dbReference type="InterPro" id="IPR029066">
    <property type="entry name" value="PLP-binding_barrel"/>
</dbReference>
<dbReference type="CDD" id="cd00430">
    <property type="entry name" value="PLPDE_III_AR"/>
    <property type="match status" value="1"/>
</dbReference>
<organism evidence="8 9">
    <name type="scientific">Antricoccus suffuscus</name>
    <dbReference type="NCBI Taxonomy" id="1629062"/>
    <lineage>
        <taxon>Bacteria</taxon>
        <taxon>Bacillati</taxon>
        <taxon>Actinomycetota</taxon>
        <taxon>Actinomycetes</taxon>
        <taxon>Geodermatophilales</taxon>
        <taxon>Antricoccaceae</taxon>
        <taxon>Antricoccus</taxon>
    </lineage>
</organism>
<comment type="pathway">
    <text evidence="4">Amino-acid biosynthesis; D-alanine biosynthesis; D-alanine from L-alanine: step 1/1.</text>
</comment>
<dbReference type="PANTHER" id="PTHR30511">
    <property type="entry name" value="ALANINE RACEMASE"/>
    <property type="match status" value="1"/>
</dbReference>
<dbReference type="GO" id="GO:0008784">
    <property type="term" value="F:alanine racemase activity"/>
    <property type="evidence" value="ECO:0007669"/>
    <property type="project" value="UniProtKB-UniRule"/>
</dbReference>
<dbReference type="PANTHER" id="PTHR30511:SF0">
    <property type="entry name" value="ALANINE RACEMASE, CATABOLIC-RELATED"/>
    <property type="match status" value="1"/>
</dbReference>